<reference evidence="4" key="1">
    <citation type="submission" date="2020-12" db="UniProtKB">
        <authorList>
            <consortium name="WormBaseParasite"/>
        </authorList>
    </citation>
    <scope>IDENTIFICATION</scope>
    <source>
        <strain evidence="4">MHco3</strain>
    </source>
</reference>
<keyword evidence="2" id="KW-1133">Transmembrane helix</keyword>
<feature type="region of interest" description="Disordered" evidence="1">
    <location>
        <begin position="1"/>
        <end position="185"/>
    </location>
</feature>
<keyword evidence="3" id="KW-1185">Reference proteome</keyword>
<feature type="transmembrane region" description="Helical" evidence="2">
    <location>
        <begin position="206"/>
        <end position="235"/>
    </location>
</feature>
<accession>A0A7I5EB53</accession>
<sequence>MEEDHQEIEATQTGEGISRTGVAREVETAAVIHQDGKGRRSKELSGQQEQCQREEDTQMEQPSLVVTKQREANQKIASVETSKRVGNAQSKENVDGGKDLPSNEKAKASKEEAGKSNEKAKASKEEAGKPDEKAKASMEEAGKPDEKAKASLEEAGKSDEKAKASMEEAEKCAKPEETVKSREKTTANMTEIPDFTRRNKKNFKEIFNACVLDGCSLLMIAVMMVSCASGFYMLIAATRKATIENLEIIMEFNVTSDVTVTNSTTTSELAKHTKVPFDGTKFMTQQTSPFGKALATSSKAVYPTISESFVSEQHSTNVSTEDGVSPEFLSLPENSSNVLTIGSSRFPNVPTKPNDTTDEGYQARG</sequence>
<evidence type="ECO:0000256" key="1">
    <source>
        <dbReference type="SAM" id="MobiDB-lite"/>
    </source>
</evidence>
<proteinExistence type="predicted"/>
<organism evidence="3 4">
    <name type="scientific">Haemonchus contortus</name>
    <name type="common">Barber pole worm</name>
    <dbReference type="NCBI Taxonomy" id="6289"/>
    <lineage>
        <taxon>Eukaryota</taxon>
        <taxon>Metazoa</taxon>
        <taxon>Ecdysozoa</taxon>
        <taxon>Nematoda</taxon>
        <taxon>Chromadorea</taxon>
        <taxon>Rhabditida</taxon>
        <taxon>Rhabditina</taxon>
        <taxon>Rhabditomorpha</taxon>
        <taxon>Strongyloidea</taxon>
        <taxon>Trichostrongylidae</taxon>
        <taxon>Haemonchus</taxon>
    </lineage>
</organism>
<evidence type="ECO:0000313" key="4">
    <source>
        <dbReference type="WBParaSite" id="HCON_00116130-00001"/>
    </source>
</evidence>
<keyword evidence="2" id="KW-0812">Transmembrane</keyword>
<dbReference type="OrthoDB" id="10489945at2759"/>
<feature type="region of interest" description="Disordered" evidence="1">
    <location>
        <begin position="339"/>
        <end position="365"/>
    </location>
</feature>
<dbReference type="Proteomes" id="UP000025227">
    <property type="component" value="Unplaced"/>
</dbReference>
<dbReference type="AlphaFoldDB" id="A0A7I5EB53"/>
<feature type="compositionally biased region" description="Polar residues" evidence="1">
    <location>
        <begin position="339"/>
        <end position="354"/>
    </location>
</feature>
<name>A0A7I5EB53_HAECO</name>
<keyword evidence="2" id="KW-0472">Membrane</keyword>
<dbReference type="WBParaSite" id="HCON_00116130-00001">
    <property type="protein sequence ID" value="HCON_00116130-00001"/>
    <property type="gene ID" value="HCON_00116130"/>
</dbReference>
<evidence type="ECO:0000313" key="3">
    <source>
        <dbReference type="Proteomes" id="UP000025227"/>
    </source>
</evidence>
<protein>
    <submittedName>
        <fullName evidence="4">Lymphoid organ expressed yellow head virus receptor protein</fullName>
    </submittedName>
</protein>
<feature type="compositionally biased region" description="Basic and acidic residues" evidence="1">
    <location>
        <begin position="92"/>
        <end position="185"/>
    </location>
</feature>
<feature type="compositionally biased region" description="Basic and acidic residues" evidence="1">
    <location>
        <begin position="34"/>
        <end position="43"/>
    </location>
</feature>
<evidence type="ECO:0000256" key="2">
    <source>
        <dbReference type="SAM" id="Phobius"/>
    </source>
</evidence>